<dbReference type="InterPro" id="IPR048846">
    <property type="entry name" value="PaaX-like_central"/>
</dbReference>
<evidence type="ECO:0000256" key="4">
    <source>
        <dbReference type="ARBA" id="ARBA00022801"/>
    </source>
</evidence>
<dbReference type="Pfam" id="PF20803">
    <property type="entry name" value="PaaX_M"/>
    <property type="match status" value="1"/>
</dbReference>
<evidence type="ECO:0000313" key="9">
    <source>
        <dbReference type="Proteomes" id="UP000229342"/>
    </source>
</evidence>
<accession>A0A2H0KBU0</accession>
<proteinExistence type="predicted"/>
<keyword evidence="1" id="KW-0540">Nuclease</keyword>
<evidence type="ECO:0000256" key="5">
    <source>
        <dbReference type="ARBA" id="ARBA00022842"/>
    </source>
</evidence>
<evidence type="ECO:0000259" key="7">
    <source>
        <dbReference type="Pfam" id="PF20803"/>
    </source>
</evidence>
<organism evidence="8 9">
    <name type="scientific">Candidatus Taylorbacteria bacterium CG11_big_fil_rev_8_21_14_0_20_46_11</name>
    <dbReference type="NCBI Taxonomy" id="1975025"/>
    <lineage>
        <taxon>Bacteria</taxon>
        <taxon>Candidatus Tayloriibacteriota</taxon>
    </lineage>
</organism>
<keyword evidence="5" id="KW-0460">Magnesium</keyword>
<evidence type="ECO:0000313" key="8">
    <source>
        <dbReference type="EMBL" id="PIQ68699.1"/>
    </source>
</evidence>
<keyword evidence="3 8" id="KW-0255">Endonuclease</keyword>
<keyword evidence="4" id="KW-0378">Hydrolase</keyword>
<evidence type="ECO:0000256" key="3">
    <source>
        <dbReference type="ARBA" id="ARBA00022759"/>
    </source>
</evidence>
<gene>
    <name evidence="8" type="primary">cas2</name>
    <name evidence="8" type="ORF">COV91_02705</name>
</gene>
<dbReference type="PANTHER" id="PTHR30319">
    <property type="entry name" value="PHENYLACETIC ACID REGULATOR-RELATED TRANSCRIPTIONAL REPRESSOR"/>
    <property type="match status" value="1"/>
</dbReference>
<dbReference type="PANTHER" id="PTHR30319:SF1">
    <property type="entry name" value="TRANSCRIPTIONAL REPRESSOR PAAX"/>
    <property type="match status" value="1"/>
</dbReference>
<dbReference type="Proteomes" id="UP000229342">
    <property type="component" value="Unassembled WGS sequence"/>
</dbReference>
<keyword evidence="6" id="KW-0051">Antiviral defense</keyword>
<dbReference type="GO" id="GO:0043571">
    <property type="term" value="P:maintenance of CRISPR repeat elements"/>
    <property type="evidence" value="ECO:0007669"/>
    <property type="project" value="InterPro"/>
</dbReference>
<protein>
    <submittedName>
        <fullName evidence="8">CRISPR-associated endonuclease Cas2</fullName>
    </submittedName>
</protein>
<evidence type="ECO:0000256" key="2">
    <source>
        <dbReference type="ARBA" id="ARBA00022723"/>
    </source>
</evidence>
<evidence type="ECO:0000256" key="1">
    <source>
        <dbReference type="ARBA" id="ARBA00022722"/>
    </source>
</evidence>
<dbReference type="GO" id="GO:0004521">
    <property type="term" value="F:RNA endonuclease activity"/>
    <property type="evidence" value="ECO:0007669"/>
    <property type="project" value="InterPro"/>
</dbReference>
<dbReference type="InterPro" id="IPR021127">
    <property type="entry name" value="CRISPR_associated_Cas2"/>
</dbReference>
<feature type="domain" description="Transcriptional repressor PaaX-like central Cas2-like" evidence="7">
    <location>
        <begin position="117"/>
        <end position="190"/>
    </location>
</feature>
<sequence length="206" mass="24530">MKRGQTKGHEERKIKLRKQGRKLGSVQQKLLLLLLGGFALSCTRSTSKQWRLIKGMLEHWKEIDKGTVERAIASLYESRLIEERNNADGTTTLILSEDGKKRALTYRSRDMKIRPPTMWDKKWRVVIFDIPEDERDARNSLREHLADLGFYKLQQSVSVHPFECRDEIDFLVELHDIRKYVRFMLVEHIDNELDIKRFFHLERMHI</sequence>
<dbReference type="GO" id="GO:0006351">
    <property type="term" value="P:DNA-templated transcription"/>
    <property type="evidence" value="ECO:0007669"/>
    <property type="project" value="TreeGrafter"/>
</dbReference>
<comment type="caution">
    <text evidence="8">The sequence shown here is derived from an EMBL/GenBank/DDBJ whole genome shotgun (WGS) entry which is preliminary data.</text>
</comment>
<dbReference type="Gene3D" id="3.30.70.2650">
    <property type="match status" value="1"/>
</dbReference>
<reference evidence="8 9" key="1">
    <citation type="submission" date="2017-09" db="EMBL/GenBank/DDBJ databases">
        <title>Depth-based differentiation of microbial function through sediment-hosted aquifers and enrichment of novel symbionts in the deep terrestrial subsurface.</title>
        <authorList>
            <person name="Probst A.J."/>
            <person name="Ladd B."/>
            <person name="Jarett J.K."/>
            <person name="Geller-Mcgrath D.E."/>
            <person name="Sieber C.M."/>
            <person name="Emerson J.B."/>
            <person name="Anantharaman K."/>
            <person name="Thomas B.C."/>
            <person name="Malmstrom R."/>
            <person name="Stieglmeier M."/>
            <person name="Klingl A."/>
            <person name="Woyke T."/>
            <person name="Ryan C.M."/>
            <person name="Banfield J.F."/>
        </authorList>
    </citation>
    <scope>NUCLEOTIDE SEQUENCE [LARGE SCALE GENOMIC DNA]</scope>
    <source>
        <strain evidence="8">CG11_big_fil_rev_8_21_14_0_20_46_11</strain>
    </source>
</reference>
<dbReference type="NCBIfam" id="TIGR01573">
    <property type="entry name" value="cas2"/>
    <property type="match status" value="1"/>
</dbReference>
<evidence type="ECO:0000256" key="6">
    <source>
        <dbReference type="ARBA" id="ARBA00023118"/>
    </source>
</evidence>
<dbReference type="AlphaFoldDB" id="A0A2H0KBU0"/>
<dbReference type="EMBL" id="PCVG01000033">
    <property type="protein sequence ID" value="PIQ68699.1"/>
    <property type="molecule type" value="Genomic_DNA"/>
</dbReference>
<name>A0A2H0KBU0_9BACT</name>
<keyword evidence="2" id="KW-0479">Metal-binding</keyword>